<dbReference type="Proteomes" id="UP000054324">
    <property type="component" value="Unassembled WGS sequence"/>
</dbReference>
<evidence type="ECO:0000256" key="1">
    <source>
        <dbReference type="SAM" id="MobiDB-lite"/>
    </source>
</evidence>
<dbReference type="CTD" id="20318692"/>
<dbReference type="EMBL" id="KL596693">
    <property type="protein sequence ID" value="KER28722.1"/>
    <property type="molecule type" value="Genomic_DNA"/>
</dbReference>
<proteinExistence type="predicted"/>
<evidence type="ECO:0000313" key="3">
    <source>
        <dbReference type="Proteomes" id="UP000054324"/>
    </source>
</evidence>
<keyword evidence="3" id="KW-1185">Reference proteome</keyword>
<feature type="compositionally biased region" description="Basic residues" evidence="1">
    <location>
        <begin position="23"/>
        <end position="34"/>
    </location>
</feature>
<evidence type="ECO:0000313" key="2">
    <source>
        <dbReference type="EMBL" id="KER28722.1"/>
    </source>
</evidence>
<organism evidence="2 3">
    <name type="scientific">Opisthorchis viverrini</name>
    <name type="common">Southeast Asian liver fluke</name>
    <dbReference type="NCBI Taxonomy" id="6198"/>
    <lineage>
        <taxon>Eukaryota</taxon>
        <taxon>Metazoa</taxon>
        <taxon>Spiralia</taxon>
        <taxon>Lophotrochozoa</taxon>
        <taxon>Platyhelminthes</taxon>
        <taxon>Trematoda</taxon>
        <taxon>Digenea</taxon>
        <taxon>Opisthorchiida</taxon>
        <taxon>Opisthorchiata</taxon>
        <taxon>Opisthorchiidae</taxon>
        <taxon>Opisthorchis</taxon>
    </lineage>
</organism>
<dbReference type="GeneID" id="20318692"/>
<dbReference type="KEGG" id="ovi:T265_04510"/>
<reference evidence="2 3" key="1">
    <citation type="submission" date="2013-11" db="EMBL/GenBank/DDBJ databases">
        <title>Opisthorchis viverrini - life in the bile duct.</title>
        <authorList>
            <person name="Young N.D."/>
            <person name="Nagarajan N."/>
            <person name="Lin S.J."/>
            <person name="Korhonen P.K."/>
            <person name="Jex A.R."/>
            <person name="Hall R.S."/>
            <person name="Safavi-Hemami H."/>
            <person name="Kaewkong W."/>
            <person name="Bertrand D."/>
            <person name="Gao S."/>
            <person name="Seet Q."/>
            <person name="Wongkham S."/>
            <person name="Teh B.T."/>
            <person name="Wongkham C."/>
            <person name="Intapan P.M."/>
            <person name="Maleewong W."/>
            <person name="Yang X."/>
            <person name="Hu M."/>
            <person name="Wang Z."/>
            <person name="Hofmann A."/>
            <person name="Sternberg P.W."/>
            <person name="Tan P."/>
            <person name="Wang J."/>
            <person name="Gasser R.B."/>
        </authorList>
    </citation>
    <scope>NUCLEOTIDE SEQUENCE [LARGE SCALE GENOMIC DNA]</scope>
</reference>
<gene>
    <name evidence="2" type="ORF">T265_04510</name>
</gene>
<feature type="region of interest" description="Disordered" evidence="1">
    <location>
        <begin position="1"/>
        <end position="64"/>
    </location>
</feature>
<protein>
    <submittedName>
        <fullName evidence="2">Uncharacterized protein</fullName>
    </submittedName>
</protein>
<dbReference type="RefSeq" id="XP_009167529.1">
    <property type="nucleotide sequence ID" value="XM_009169265.1"/>
</dbReference>
<accession>A0A074ZSC7</accession>
<name>A0A074ZSC7_OPIVI</name>
<feature type="compositionally biased region" description="Basic residues" evidence="1">
    <location>
        <begin position="42"/>
        <end position="53"/>
    </location>
</feature>
<dbReference type="AlphaFoldDB" id="A0A074ZSC7"/>
<sequence>MSGRTAVLLKTRRNISAGPEHKSVRRIIRSRGKVSVRPDRSGHKKPRKTKKPSKPAMREDYFSATGPRKPPVYAAPNAKMPVGICTASLIIQALQMIGLVSIVHLIAEVYTFSLVWLRIAQVRLSSLSADHICIYPYRVKL</sequence>